<keyword evidence="2" id="KW-1185">Reference proteome</keyword>
<name>A0A0V0YTQ5_TRISP</name>
<dbReference type="InParanoid" id="A0A0V0YTQ5"/>
<sequence>MCGYLIALSLSNNDAMEICIIKESTSKYRGTYSMLVKNCDVL</sequence>
<dbReference type="EMBL" id="JYDH01005204">
    <property type="protein sequence ID" value="KRY03379.1"/>
    <property type="molecule type" value="Genomic_DNA"/>
</dbReference>
<organism evidence="1 2">
    <name type="scientific">Trichinella spiralis</name>
    <name type="common">Trichina worm</name>
    <dbReference type="NCBI Taxonomy" id="6334"/>
    <lineage>
        <taxon>Eukaryota</taxon>
        <taxon>Metazoa</taxon>
        <taxon>Ecdysozoa</taxon>
        <taxon>Nematoda</taxon>
        <taxon>Enoplea</taxon>
        <taxon>Dorylaimia</taxon>
        <taxon>Trichinellida</taxon>
        <taxon>Trichinellidae</taxon>
        <taxon>Trichinella</taxon>
    </lineage>
</organism>
<dbReference type="Proteomes" id="UP000054776">
    <property type="component" value="Unassembled WGS sequence"/>
</dbReference>
<gene>
    <name evidence="1" type="ORF">T01_1214</name>
</gene>
<accession>A0A0V0YTQ5</accession>
<protein>
    <submittedName>
        <fullName evidence="1">Uncharacterized protein</fullName>
    </submittedName>
</protein>
<dbReference type="AlphaFoldDB" id="A0A0V0YTQ5"/>
<proteinExistence type="predicted"/>
<evidence type="ECO:0000313" key="2">
    <source>
        <dbReference type="Proteomes" id="UP000054776"/>
    </source>
</evidence>
<reference evidence="1 2" key="1">
    <citation type="submission" date="2015-01" db="EMBL/GenBank/DDBJ databases">
        <title>Evolution of Trichinella species and genotypes.</title>
        <authorList>
            <person name="Korhonen P.K."/>
            <person name="Edoardo P."/>
            <person name="Giuseppe L.R."/>
            <person name="Gasser R.B."/>
        </authorList>
    </citation>
    <scope>NUCLEOTIDE SEQUENCE [LARGE SCALE GENOMIC DNA]</scope>
    <source>
        <strain evidence="1">ISS3</strain>
    </source>
</reference>
<evidence type="ECO:0000313" key="1">
    <source>
        <dbReference type="EMBL" id="KRY03379.1"/>
    </source>
</evidence>
<comment type="caution">
    <text evidence="1">The sequence shown here is derived from an EMBL/GenBank/DDBJ whole genome shotgun (WGS) entry which is preliminary data.</text>
</comment>